<proteinExistence type="predicted"/>
<dbReference type="InterPro" id="IPR051340">
    <property type="entry name" value="Haloalkane_dehalogenase"/>
</dbReference>
<comment type="caution">
    <text evidence="2">The sequence shown here is derived from an EMBL/GenBank/DDBJ whole genome shotgun (WGS) entry which is preliminary data.</text>
</comment>
<evidence type="ECO:0000313" key="2">
    <source>
        <dbReference type="EMBL" id="KRL52105.1"/>
    </source>
</evidence>
<feature type="domain" description="AB hydrolase-1" evidence="1">
    <location>
        <begin position="26"/>
        <end position="266"/>
    </location>
</feature>
<keyword evidence="2" id="KW-0378">Hydrolase</keyword>
<protein>
    <submittedName>
        <fullName evidence="2">Alpha beta hydrolase fold protein</fullName>
    </submittedName>
</protein>
<keyword evidence="3" id="KW-1185">Reference proteome</keyword>
<dbReference type="Gene3D" id="3.40.50.1820">
    <property type="entry name" value="alpha/beta hydrolase"/>
    <property type="match status" value="1"/>
</dbReference>
<dbReference type="InterPro" id="IPR000073">
    <property type="entry name" value="AB_hydrolase_1"/>
</dbReference>
<sequence>MVVSYHSQKVGSVNVFYREAGDPKRPTMLLLHGFPSAGHEFDSLMPKLEQHFHLLAPDLPGFGQTHCPKNFKYTFESLTQVIHDWLQDRGVTHYYLYVFDYGAPIGFRLALENPDAILGITSQNGNIYREGLGAKWAERAKYWAHPTPALRKFYQSAFAPDTIRNQYLTGTTPGAVSAVNYTKDIDFTLKPDYAVHQSDLIFDYQTNVALYPQFQAYLRHYQPKLLAAWGKNDPSFIPAGAVAFKRDDPNTRVELLDTGHFALETHADVMAKLMIETFGAD</sequence>
<dbReference type="EMBL" id="AZEU01000045">
    <property type="protein sequence ID" value="KRL52105.1"/>
    <property type="molecule type" value="Genomic_DNA"/>
</dbReference>
<dbReference type="OrthoDB" id="9797695at2"/>
<name>A0A0R1R5W6_9LACO</name>
<dbReference type="PANTHER" id="PTHR42977">
    <property type="entry name" value="HYDROLASE-RELATED"/>
    <property type="match status" value="1"/>
</dbReference>
<organism evidence="2 3">
    <name type="scientific">Lacticaseibacillus manihotivorans DSM 13343 = JCM 12514</name>
    <dbReference type="NCBI Taxonomy" id="1423769"/>
    <lineage>
        <taxon>Bacteria</taxon>
        <taxon>Bacillati</taxon>
        <taxon>Bacillota</taxon>
        <taxon>Bacilli</taxon>
        <taxon>Lactobacillales</taxon>
        <taxon>Lactobacillaceae</taxon>
        <taxon>Lacticaseibacillus</taxon>
    </lineage>
</organism>
<dbReference type="GO" id="GO:0004301">
    <property type="term" value="F:epoxide hydrolase activity"/>
    <property type="evidence" value="ECO:0007669"/>
    <property type="project" value="TreeGrafter"/>
</dbReference>
<accession>A0A0R1R5W6</accession>
<dbReference type="AlphaFoldDB" id="A0A0R1R5W6"/>
<dbReference type="Proteomes" id="UP000051790">
    <property type="component" value="Unassembled WGS sequence"/>
</dbReference>
<reference evidence="2 3" key="1">
    <citation type="journal article" date="2015" name="Genome Announc.">
        <title>Expanding the biotechnology potential of lactobacilli through comparative genomics of 213 strains and associated genera.</title>
        <authorList>
            <person name="Sun Z."/>
            <person name="Harris H.M."/>
            <person name="McCann A."/>
            <person name="Guo C."/>
            <person name="Argimon S."/>
            <person name="Zhang W."/>
            <person name="Yang X."/>
            <person name="Jeffery I.B."/>
            <person name="Cooney J.C."/>
            <person name="Kagawa T.F."/>
            <person name="Liu W."/>
            <person name="Song Y."/>
            <person name="Salvetti E."/>
            <person name="Wrobel A."/>
            <person name="Rasinkangas P."/>
            <person name="Parkhill J."/>
            <person name="Rea M.C."/>
            <person name="O'Sullivan O."/>
            <person name="Ritari J."/>
            <person name="Douillard F.P."/>
            <person name="Paul Ross R."/>
            <person name="Yang R."/>
            <person name="Briner A.E."/>
            <person name="Felis G.E."/>
            <person name="de Vos W.M."/>
            <person name="Barrangou R."/>
            <person name="Klaenhammer T.R."/>
            <person name="Caufield P.W."/>
            <person name="Cui Y."/>
            <person name="Zhang H."/>
            <person name="O'Toole P.W."/>
        </authorList>
    </citation>
    <scope>NUCLEOTIDE SEQUENCE [LARGE SCALE GENOMIC DNA]</scope>
    <source>
        <strain evidence="2 3">DSM 13343</strain>
    </source>
</reference>
<dbReference type="Pfam" id="PF00561">
    <property type="entry name" value="Abhydrolase_1"/>
    <property type="match status" value="1"/>
</dbReference>
<dbReference type="RefSeq" id="WP_056962537.1">
    <property type="nucleotide sequence ID" value="NZ_AZEU01000045.1"/>
</dbReference>
<dbReference type="PATRIC" id="fig|1423769.4.peg.2901"/>
<dbReference type="InterPro" id="IPR029058">
    <property type="entry name" value="AB_hydrolase_fold"/>
</dbReference>
<dbReference type="PANTHER" id="PTHR42977:SF1">
    <property type="entry name" value="BLR6576 PROTEIN"/>
    <property type="match status" value="1"/>
</dbReference>
<evidence type="ECO:0000259" key="1">
    <source>
        <dbReference type="Pfam" id="PF00561"/>
    </source>
</evidence>
<evidence type="ECO:0000313" key="3">
    <source>
        <dbReference type="Proteomes" id="UP000051790"/>
    </source>
</evidence>
<gene>
    <name evidence="2" type="ORF">FD01_GL002692</name>
</gene>
<dbReference type="SUPFAM" id="SSF53474">
    <property type="entry name" value="alpha/beta-Hydrolases"/>
    <property type="match status" value="1"/>
</dbReference>